<name>A0A1M5YVP3_9FLAO</name>
<dbReference type="EMBL" id="QOVN01000003">
    <property type="protein sequence ID" value="RXG29589.1"/>
    <property type="molecule type" value="Genomic_DNA"/>
</dbReference>
<keyword evidence="4" id="KW-1185">Reference proteome</keyword>
<proteinExistence type="predicted"/>
<organism evidence="2 3">
    <name type="scientific">Leeuwenhoekiella palythoae</name>
    <dbReference type="NCBI Taxonomy" id="573501"/>
    <lineage>
        <taxon>Bacteria</taxon>
        <taxon>Pseudomonadati</taxon>
        <taxon>Bacteroidota</taxon>
        <taxon>Flavobacteriia</taxon>
        <taxon>Flavobacteriales</taxon>
        <taxon>Flavobacteriaceae</taxon>
        <taxon>Leeuwenhoekiella</taxon>
    </lineage>
</organism>
<evidence type="ECO:0000313" key="3">
    <source>
        <dbReference type="Proteomes" id="UP000184240"/>
    </source>
</evidence>
<accession>A0A1M5YVP3</accession>
<evidence type="ECO:0000313" key="2">
    <source>
        <dbReference type="EMBL" id="SHI16162.1"/>
    </source>
</evidence>
<dbReference type="AlphaFoldDB" id="A0A1M5YVP3"/>
<gene>
    <name evidence="1" type="ORF">DSM01_1691</name>
    <name evidence="2" type="ORF">SAMN04487999_2415</name>
</gene>
<evidence type="ECO:0000313" key="1">
    <source>
        <dbReference type="EMBL" id="RXG29589.1"/>
    </source>
</evidence>
<evidence type="ECO:0000313" key="4">
    <source>
        <dbReference type="Proteomes" id="UP000290037"/>
    </source>
</evidence>
<reference evidence="1 4" key="3">
    <citation type="submission" date="2018-07" db="EMBL/GenBank/DDBJ databases">
        <title>Leeuwenhoekiella genomics.</title>
        <authorList>
            <person name="Tahon G."/>
            <person name="Willems A."/>
        </authorList>
    </citation>
    <scope>NUCLEOTIDE SEQUENCE [LARGE SCALE GENOMIC DNA]</scope>
    <source>
        <strain evidence="1 4">LMG 24856</strain>
    </source>
</reference>
<reference evidence="2" key="1">
    <citation type="submission" date="2016-11" db="EMBL/GenBank/DDBJ databases">
        <authorList>
            <person name="Jaros S."/>
            <person name="Januszkiewicz K."/>
            <person name="Wedrychowicz H."/>
        </authorList>
    </citation>
    <scope>NUCLEOTIDE SEQUENCE [LARGE SCALE GENOMIC DNA]</scope>
    <source>
        <strain evidence="2">DSM 19859</strain>
    </source>
</reference>
<dbReference type="EMBL" id="FQXT01000004">
    <property type="protein sequence ID" value="SHI16162.1"/>
    <property type="molecule type" value="Genomic_DNA"/>
</dbReference>
<sequence>MLLRVLITLQNTTNESFLNQVNQFEDVLPLYLQIKKPDHFRDQAYFQDN</sequence>
<protein>
    <submittedName>
        <fullName evidence="2">Uncharacterized protein</fullName>
    </submittedName>
</protein>
<dbReference type="Proteomes" id="UP000184240">
    <property type="component" value="Unassembled WGS sequence"/>
</dbReference>
<reference evidence="3" key="2">
    <citation type="submission" date="2016-11" db="EMBL/GenBank/DDBJ databases">
        <authorList>
            <person name="Varghese N."/>
            <person name="Submissions S."/>
        </authorList>
    </citation>
    <scope>NUCLEOTIDE SEQUENCE [LARGE SCALE GENOMIC DNA]</scope>
    <source>
        <strain evidence="3">DSM 19859</strain>
    </source>
</reference>
<dbReference type="Proteomes" id="UP000290037">
    <property type="component" value="Unassembled WGS sequence"/>
</dbReference>